<feature type="region of interest" description="Disordered" evidence="1">
    <location>
        <begin position="228"/>
        <end position="247"/>
    </location>
</feature>
<evidence type="ECO:0000313" key="2">
    <source>
        <dbReference type="EMBL" id="GFH34921.1"/>
    </source>
</evidence>
<comment type="caution">
    <text evidence="2">The sequence shown here is derived from an EMBL/GenBank/DDBJ whole genome shotgun (WGS) entry which is preliminary data.</text>
</comment>
<accession>A0A6A0ARF2</accession>
<feature type="compositionally biased region" description="Basic and acidic residues" evidence="1">
    <location>
        <begin position="229"/>
        <end position="247"/>
    </location>
</feature>
<feature type="compositionally biased region" description="Basic and acidic residues" evidence="1">
    <location>
        <begin position="1"/>
        <end position="15"/>
    </location>
</feature>
<dbReference type="EMBL" id="BLLG01000003">
    <property type="protein sequence ID" value="GFH34921.1"/>
    <property type="molecule type" value="Genomic_DNA"/>
</dbReference>
<reference evidence="2 3" key="1">
    <citation type="submission" date="2020-02" db="EMBL/GenBank/DDBJ databases">
        <title>Whole Genome Shotgun Sequence of Streptomyces sp. strain CWH03.</title>
        <authorList>
            <person name="Dohra H."/>
            <person name="Kodani S."/>
            <person name="Yamamura H."/>
        </authorList>
    </citation>
    <scope>NUCLEOTIDE SEQUENCE [LARGE SCALE GENOMIC DNA]</scope>
    <source>
        <strain evidence="2 3">CWH03</strain>
    </source>
</reference>
<organism evidence="2 3">
    <name type="scientific">Streptomyces pacificus</name>
    <dbReference type="NCBI Taxonomy" id="2705029"/>
    <lineage>
        <taxon>Bacteria</taxon>
        <taxon>Bacillati</taxon>
        <taxon>Actinomycetota</taxon>
        <taxon>Actinomycetes</taxon>
        <taxon>Kitasatosporales</taxon>
        <taxon>Streptomycetaceae</taxon>
        <taxon>Streptomyces</taxon>
    </lineage>
</organism>
<keyword evidence="3" id="KW-1185">Reference proteome</keyword>
<gene>
    <name evidence="2" type="ORF">SCWH03_11350</name>
</gene>
<evidence type="ECO:0000313" key="3">
    <source>
        <dbReference type="Proteomes" id="UP000484988"/>
    </source>
</evidence>
<feature type="compositionally biased region" description="Basic and acidic residues" evidence="1">
    <location>
        <begin position="70"/>
        <end position="98"/>
    </location>
</feature>
<feature type="region of interest" description="Disordered" evidence="1">
    <location>
        <begin position="1"/>
        <end position="98"/>
    </location>
</feature>
<name>A0A6A0ARF2_9ACTN</name>
<feature type="region of interest" description="Disordered" evidence="1">
    <location>
        <begin position="150"/>
        <end position="169"/>
    </location>
</feature>
<evidence type="ECO:0000256" key="1">
    <source>
        <dbReference type="SAM" id="MobiDB-lite"/>
    </source>
</evidence>
<sequence>MVRAEEPLPEVRRDAGGLPGGEVVTGPVQGDRQPRRDGQCLGGGRPADVPQHGERVRDQQAQPRIVRPRVGCDGHGRVEQPDGCRVEGGHQIRGGGRRDAVEKDAVALHAARACGVYQLGQRLVEESPQGRLGAGTGQHGPDTRVVEHGQRQRLGGEPGQQPEQGRRFGQPPLLERVEGELPGQADQMAGIGLGQRLGSPVDQPDPFVSVELVPVGVHRPGVDDLVGEETARQREGEGQPPEPVRDPCRLFRSPAVRCEIAQDERGVLTGQDADVLQLGAGPPPGRSAPCGHQDGAARAGAQPVAVPQDLRFVGVVEDQQPWFGGTVEVSPDEIGGRSEAVARGEQFAVGRPSVCGDGEHAGAQARAVGCVDPQAHPALVPGDLLEQCAGDRRLARAAHAVQHIDPAAALRRDALPQAFHHLAAVAQRDGAPADRRASHRVRSAVLHTLTAVVVVLGDVLVAPRLVDAPVVLGVAVRATRHRSVMCWSRPAW</sequence>
<protein>
    <submittedName>
        <fullName evidence="2">Uncharacterized protein</fullName>
    </submittedName>
</protein>
<dbReference type="AlphaFoldDB" id="A0A6A0ARF2"/>
<feature type="compositionally biased region" description="Low complexity" evidence="1">
    <location>
        <begin position="152"/>
        <end position="163"/>
    </location>
</feature>
<proteinExistence type="predicted"/>
<dbReference type="Proteomes" id="UP000484988">
    <property type="component" value="Unassembled WGS sequence"/>
</dbReference>